<protein>
    <submittedName>
        <fullName evidence="18">Monovalent cation/H+ antiporter subunit A</fullName>
    </submittedName>
</protein>
<keyword evidence="7 12" id="KW-1133">Transmembrane helix</keyword>
<gene>
    <name evidence="18" type="ORF">CK240_12450</name>
</gene>
<feature type="region of interest" description="Disordered" evidence="11">
    <location>
        <begin position="965"/>
        <end position="992"/>
    </location>
</feature>
<feature type="transmembrane region" description="Helical" evidence="12">
    <location>
        <begin position="246"/>
        <end position="267"/>
    </location>
</feature>
<evidence type="ECO:0000313" key="19">
    <source>
        <dbReference type="Proteomes" id="UP000218023"/>
    </source>
</evidence>
<comment type="function">
    <text evidence="1">NDH-1 shuttles electrons from NADH, via FMN and iron-sulfur (Fe-S) centers, to quinones in the respiratory chain. The immediate electron acceptor for the enzyme in this species is believed to be ubiquinone. Couples the redox reaction to proton translocation (for every two electrons transferred, four hydrogen ions are translocated across the cytoplasmic membrane), and thus conserves the redox energy in a proton gradient.</text>
</comment>
<feature type="transmembrane region" description="Helical" evidence="12">
    <location>
        <begin position="414"/>
        <end position="440"/>
    </location>
</feature>
<evidence type="ECO:0000256" key="10">
    <source>
        <dbReference type="RuleBase" id="RU000320"/>
    </source>
</evidence>
<feature type="transmembrane region" description="Helical" evidence="12">
    <location>
        <begin position="461"/>
        <end position="483"/>
    </location>
</feature>
<evidence type="ECO:0000256" key="2">
    <source>
        <dbReference type="ARBA" id="ARBA00004651"/>
    </source>
</evidence>
<keyword evidence="6 10" id="KW-0812">Transmembrane</keyword>
<feature type="transmembrane region" description="Helical" evidence="12">
    <location>
        <begin position="608"/>
        <end position="628"/>
    </location>
</feature>
<dbReference type="InterPro" id="IPR001516">
    <property type="entry name" value="Proton_antipo_N"/>
</dbReference>
<comment type="subcellular location">
    <subcellularLocation>
        <location evidence="2">Cell membrane</location>
        <topology evidence="2">Multi-pass membrane protein</topology>
    </subcellularLocation>
    <subcellularLocation>
        <location evidence="10">Membrane</location>
        <topology evidence="10">Multi-pass membrane protein</topology>
    </subcellularLocation>
</comment>
<keyword evidence="4" id="KW-0050">Antiport</keyword>
<feature type="domain" description="Na+/H+ antiporter MnhB subunit-related protein" evidence="15">
    <location>
        <begin position="824"/>
        <end position="947"/>
    </location>
</feature>
<feature type="transmembrane region" description="Helical" evidence="12">
    <location>
        <begin position="6"/>
        <end position="26"/>
    </location>
</feature>
<keyword evidence="19" id="KW-1185">Reference proteome</keyword>
<feature type="transmembrane region" description="Helical" evidence="12">
    <location>
        <begin position="326"/>
        <end position="351"/>
    </location>
</feature>
<reference evidence="18 19" key="1">
    <citation type="submission" date="2017-09" db="EMBL/GenBank/DDBJ databases">
        <title>Paracoccus alkalisoli sp. nov., isolated from saline alkaline soil.</title>
        <authorList>
            <person name="Dong X."/>
            <person name="Zhang G."/>
        </authorList>
    </citation>
    <scope>NUCLEOTIDE SEQUENCE [LARGE SCALE GENOMIC DNA]</scope>
    <source>
        <strain evidence="18 19">WN007</strain>
    </source>
</reference>
<feature type="transmembrane region" description="Helical" evidence="12">
    <location>
        <begin position="576"/>
        <end position="596"/>
    </location>
</feature>
<dbReference type="OrthoDB" id="9811798at2"/>
<evidence type="ECO:0000259" key="17">
    <source>
        <dbReference type="Pfam" id="PF20501"/>
    </source>
</evidence>
<evidence type="ECO:0000313" key="18">
    <source>
        <dbReference type="EMBL" id="PAU96705.1"/>
    </source>
</evidence>
<accession>A0A2A2GIL3</accession>
<dbReference type="GO" id="GO:0005886">
    <property type="term" value="C:plasma membrane"/>
    <property type="evidence" value="ECO:0007669"/>
    <property type="project" value="UniProtKB-SubCell"/>
</dbReference>
<feature type="transmembrane region" description="Helical" evidence="12">
    <location>
        <begin position="273"/>
        <end position="295"/>
    </location>
</feature>
<feature type="transmembrane region" description="Helical" evidence="12">
    <location>
        <begin position="888"/>
        <end position="911"/>
    </location>
</feature>
<dbReference type="Proteomes" id="UP000218023">
    <property type="component" value="Unassembled WGS sequence"/>
</dbReference>
<feature type="transmembrane region" description="Helical" evidence="12">
    <location>
        <begin position="33"/>
        <end position="52"/>
    </location>
</feature>
<dbReference type="InterPro" id="IPR025383">
    <property type="entry name" value="MrpA_C/MbhD"/>
</dbReference>
<dbReference type="PRINTS" id="PR01434">
    <property type="entry name" value="NADHDHGNASE5"/>
</dbReference>
<organism evidence="18 19">
    <name type="scientific">Paracoccus salipaludis</name>
    <dbReference type="NCBI Taxonomy" id="2032623"/>
    <lineage>
        <taxon>Bacteria</taxon>
        <taxon>Pseudomonadati</taxon>
        <taxon>Pseudomonadota</taxon>
        <taxon>Alphaproteobacteria</taxon>
        <taxon>Rhodobacterales</taxon>
        <taxon>Paracoccaceae</taxon>
        <taxon>Paracoccus</taxon>
    </lineage>
</organism>
<keyword evidence="8" id="KW-0406">Ion transport</keyword>
<sequence length="992" mass="106673">MLGQNLLLLLAVLPFLGAILAVTMPVGARNAEVLLAGAVMVAGLLGLAPLAGEVADGGVVARSIEWAPSLGLDVTLRVDGFSWLMLLLVYGIGLLVVIYARYYLSHDDPVPRFYGFLLAFAGAMAGMLMAGNIILMVVFWELTSLFSFLLIGYWHQNGAAREGARTALIVTGAGGLCLLMAMILLGHAAGSYHLDDVLGAGDRVRAHPWYGWILGLFLLGAFTKSAQFPFHFWLPNAMAAPTPVSAYLHSATMVKAGVFLLVRFSPVLGGTAAWFWVVAGTGMATLLLGAVIATWRNDLKGLLAYSTISHLGLITALAGIGSGGAIVAAIFHIMNHAVFKASLFMAAGIIDHETGTRDMRRLSGLRHSMPRTAALAIVAAAAMGGVPLLNGFLSKEMFFAEAADWHNGTWLDNALPYIATLASIFSVAYSLRFIVTVFFGPPATDLPKEPHEPPVWMRRPVELLVAIVLLVGLWPAAMIGSVLHSGVLAVLGGNAPYYSLALWHGFNVALMMSLTALVLGTVLYFVMAPRLSRANEAPGILSRIRGQQIFDRLMLTLTRRWPARLYRILGSARLQVQLRLIVLLSLGATAATLWGFAGLVPRELLQSFDATFALLWMAGIACAIGAAVQAKYHRFAALALLGGAGLVTAVTFAWLSAPDLAVTQILVEIMTTVLLLLGLRWLPKRLREIEGDNRLAARRRRAIDLVVAGACGAGVAAIAFAVMTTPPGATIGDWFRRNAYAEGGGTNAVNVILVDFRAFDTLGEITVLGIVALTCYALLRRFRPAPESVALPSQQTFNELPPLNCPREREAEREPTRHDLMMLIPSVIMQWMFPLTVALAMYLFLRGHDLPGGGFAGGVGFAIGLLLQYLATDVRFVESRITILPVRWIGLGLVIAVGTGMGSFLFGYPFMTAHAQYVTLPVIGQVPAATALIFDLGVFATVVGATVLIQIAIAHQSLRSARLRARESAEDANPREEREHRLEEQQQQQEGV</sequence>
<dbReference type="EMBL" id="NSJZ01000011">
    <property type="protein sequence ID" value="PAU96705.1"/>
    <property type="molecule type" value="Genomic_DNA"/>
</dbReference>
<evidence type="ECO:0000256" key="3">
    <source>
        <dbReference type="ARBA" id="ARBA00022448"/>
    </source>
</evidence>
<dbReference type="PANTHER" id="PTHR43373">
    <property type="entry name" value="NA(+)/H(+) ANTIPORTER SUBUNIT"/>
    <property type="match status" value="1"/>
</dbReference>
<dbReference type="GO" id="GO:0015297">
    <property type="term" value="F:antiporter activity"/>
    <property type="evidence" value="ECO:0007669"/>
    <property type="project" value="UniProtKB-KW"/>
</dbReference>
<evidence type="ECO:0000259" key="15">
    <source>
        <dbReference type="Pfam" id="PF04039"/>
    </source>
</evidence>
<evidence type="ECO:0000256" key="8">
    <source>
        <dbReference type="ARBA" id="ARBA00023065"/>
    </source>
</evidence>
<keyword evidence="5" id="KW-1003">Cell membrane</keyword>
<evidence type="ECO:0000259" key="16">
    <source>
        <dbReference type="Pfam" id="PF13244"/>
    </source>
</evidence>
<evidence type="ECO:0000256" key="11">
    <source>
        <dbReference type="SAM" id="MobiDB-lite"/>
    </source>
</evidence>
<evidence type="ECO:0000259" key="13">
    <source>
        <dbReference type="Pfam" id="PF00361"/>
    </source>
</evidence>
<dbReference type="GO" id="GO:0006811">
    <property type="term" value="P:monoatomic ion transport"/>
    <property type="evidence" value="ECO:0007669"/>
    <property type="project" value="UniProtKB-KW"/>
</dbReference>
<feature type="domain" description="MrpA C-terminal/MbhE" evidence="17">
    <location>
        <begin position="700"/>
        <end position="795"/>
    </location>
</feature>
<dbReference type="AlphaFoldDB" id="A0A2A2GIL3"/>
<feature type="domain" description="MrpA C-terminal/MbhD" evidence="16">
    <location>
        <begin position="619"/>
        <end position="684"/>
    </location>
</feature>
<feature type="transmembrane region" description="Helical" evidence="12">
    <location>
        <begin position="702"/>
        <end position="723"/>
    </location>
</feature>
<feature type="transmembrane region" description="Helical" evidence="12">
    <location>
        <begin position="302"/>
        <end position="320"/>
    </location>
</feature>
<feature type="transmembrane region" description="Helical" evidence="12">
    <location>
        <begin position="167"/>
        <end position="189"/>
    </location>
</feature>
<feature type="transmembrane region" description="Helical" evidence="12">
    <location>
        <begin position="503"/>
        <end position="526"/>
    </location>
</feature>
<dbReference type="InterPro" id="IPR007182">
    <property type="entry name" value="MnhB"/>
</dbReference>
<feature type="transmembrane region" description="Helical" evidence="12">
    <location>
        <begin position="137"/>
        <end position="155"/>
    </location>
</feature>
<feature type="domain" description="NADH-Ubiquinone oxidoreductase (complex I) chain 5 N-terminal" evidence="14">
    <location>
        <begin position="69"/>
        <end position="114"/>
    </location>
</feature>
<dbReference type="Pfam" id="PF00662">
    <property type="entry name" value="Proton_antipo_N"/>
    <property type="match status" value="1"/>
</dbReference>
<name>A0A2A2GIL3_9RHOB</name>
<dbReference type="Pfam" id="PF04039">
    <property type="entry name" value="MnhB"/>
    <property type="match status" value="1"/>
</dbReference>
<feature type="transmembrane region" description="Helical" evidence="12">
    <location>
        <begin position="820"/>
        <end position="844"/>
    </location>
</feature>
<feature type="transmembrane region" description="Helical" evidence="12">
    <location>
        <begin position="372"/>
        <end position="394"/>
    </location>
</feature>
<feature type="transmembrane region" description="Helical" evidence="12">
    <location>
        <begin position="209"/>
        <end position="234"/>
    </location>
</feature>
<dbReference type="PANTHER" id="PTHR43373:SF1">
    <property type="entry name" value="NA(+)_H(+) ANTIPORTER SUBUNIT A"/>
    <property type="match status" value="1"/>
</dbReference>
<dbReference type="NCBIfam" id="NF009288">
    <property type="entry name" value="PRK12648.1"/>
    <property type="match status" value="1"/>
</dbReference>
<evidence type="ECO:0000259" key="14">
    <source>
        <dbReference type="Pfam" id="PF00662"/>
    </source>
</evidence>
<feature type="transmembrane region" description="Helical" evidence="12">
    <location>
        <begin position="661"/>
        <end position="682"/>
    </location>
</feature>
<feature type="compositionally biased region" description="Basic and acidic residues" evidence="11">
    <location>
        <begin position="965"/>
        <end position="984"/>
    </location>
</feature>
<evidence type="ECO:0000256" key="6">
    <source>
        <dbReference type="ARBA" id="ARBA00022692"/>
    </source>
</evidence>
<evidence type="ECO:0000256" key="7">
    <source>
        <dbReference type="ARBA" id="ARBA00022989"/>
    </source>
</evidence>
<feature type="transmembrane region" description="Helical" evidence="12">
    <location>
        <begin position="761"/>
        <end position="779"/>
    </location>
</feature>
<feature type="transmembrane region" description="Helical" evidence="12">
    <location>
        <begin position="80"/>
        <end position="101"/>
    </location>
</feature>
<proteinExistence type="predicted"/>
<evidence type="ECO:0000256" key="1">
    <source>
        <dbReference type="ARBA" id="ARBA00002378"/>
    </source>
</evidence>
<evidence type="ECO:0000256" key="12">
    <source>
        <dbReference type="SAM" id="Phobius"/>
    </source>
</evidence>
<dbReference type="RefSeq" id="WP_095640663.1">
    <property type="nucleotide sequence ID" value="NZ_NSJZ01000011.1"/>
</dbReference>
<feature type="domain" description="NADH:quinone oxidoreductase/Mrp antiporter transmembrane" evidence="13">
    <location>
        <begin position="130"/>
        <end position="407"/>
    </location>
</feature>
<dbReference type="Pfam" id="PF13244">
    <property type="entry name" value="MbhD"/>
    <property type="match status" value="1"/>
</dbReference>
<keyword evidence="3" id="KW-0813">Transport</keyword>
<dbReference type="InterPro" id="IPR001750">
    <property type="entry name" value="ND/Mrp_TM"/>
</dbReference>
<dbReference type="Pfam" id="PF00361">
    <property type="entry name" value="Proton_antipo_M"/>
    <property type="match status" value="1"/>
</dbReference>
<evidence type="ECO:0000256" key="4">
    <source>
        <dbReference type="ARBA" id="ARBA00022449"/>
    </source>
</evidence>
<dbReference type="Pfam" id="PF20501">
    <property type="entry name" value="MbhE"/>
    <property type="match status" value="1"/>
</dbReference>
<feature type="transmembrane region" description="Helical" evidence="12">
    <location>
        <begin position="635"/>
        <end position="655"/>
    </location>
</feature>
<dbReference type="InterPro" id="IPR050616">
    <property type="entry name" value="CPA3_Na-H_Antiporter_A"/>
</dbReference>
<comment type="caution">
    <text evidence="18">The sequence shown here is derived from an EMBL/GenBank/DDBJ whole genome shotgun (WGS) entry which is preliminary data.</text>
</comment>
<dbReference type="InterPro" id="IPR046806">
    <property type="entry name" value="MrpA_C/MbhE"/>
</dbReference>
<feature type="transmembrane region" description="Helical" evidence="12">
    <location>
        <begin position="850"/>
        <end position="867"/>
    </location>
</feature>
<feature type="transmembrane region" description="Helical" evidence="12">
    <location>
        <begin position="113"/>
        <end position="131"/>
    </location>
</feature>
<keyword evidence="9 12" id="KW-0472">Membrane</keyword>
<feature type="transmembrane region" description="Helical" evidence="12">
    <location>
        <begin position="931"/>
        <end position="954"/>
    </location>
</feature>
<evidence type="ECO:0000256" key="9">
    <source>
        <dbReference type="ARBA" id="ARBA00023136"/>
    </source>
</evidence>
<evidence type="ECO:0000256" key="5">
    <source>
        <dbReference type="ARBA" id="ARBA00022475"/>
    </source>
</evidence>